<comment type="caution">
    <text evidence="13">The sequence shown here is derived from an EMBL/GenBank/DDBJ whole genome shotgun (WGS) entry which is preliminary data.</text>
</comment>
<feature type="compositionally biased region" description="Polar residues" evidence="11">
    <location>
        <begin position="637"/>
        <end position="646"/>
    </location>
</feature>
<evidence type="ECO:0000256" key="11">
    <source>
        <dbReference type="SAM" id="MobiDB-lite"/>
    </source>
</evidence>
<evidence type="ECO:0000256" key="12">
    <source>
        <dbReference type="SAM" id="Phobius"/>
    </source>
</evidence>
<comment type="catalytic activity">
    <reaction evidence="10">
        <text>glucuronate acceptor + UDP-alpha-D-glucuronate = acceptor beta-D-glucuronoside + UDP + H(+)</text>
        <dbReference type="Rhea" id="RHEA:21032"/>
        <dbReference type="ChEBI" id="CHEBI:15378"/>
        <dbReference type="ChEBI" id="CHEBI:58052"/>
        <dbReference type="ChEBI" id="CHEBI:58223"/>
        <dbReference type="ChEBI" id="CHEBI:132367"/>
        <dbReference type="ChEBI" id="CHEBI:132368"/>
        <dbReference type="EC" id="2.4.1.17"/>
    </reaction>
</comment>
<evidence type="ECO:0000256" key="3">
    <source>
        <dbReference type="ARBA" id="ARBA00012544"/>
    </source>
</evidence>
<dbReference type="GO" id="GO:0015020">
    <property type="term" value="F:glucuronosyltransferase activity"/>
    <property type="evidence" value="ECO:0007669"/>
    <property type="project" value="UniProtKB-EC"/>
</dbReference>
<feature type="transmembrane region" description="Helical" evidence="12">
    <location>
        <begin position="421"/>
        <end position="443"/>
    </location>
</feature>
<dbReference type="SUPFAM" id="SSF53756">
    <property type="entry name" value="UDP-Glycosyltransferase/glycogen phosphorylase"/>
    <property type="match status" value="1"/>
</dbReference>
<feature type="region of interest" description="Disordered" evidence="11">
    <location>
        <begin position="627"/>
        <end position="647"/>
    </location>
</feature>
<dbReference type="PANTHER" id="PTHR48043:SF23">
    <property type="entry name" value="UDP-GLUCURONOSYLTRANSFERASE"/>
    <property type="match status" value="1"/>
</dbReference>
<dbReference type="InterPro" id="IPR002213">
    <property type="entry name" value="UDP_glucos_trans"/>
</dbReference>
<evidence type="ECO:0000256" key="5">
    <source>
        <dbReference type="ARBA" id="ARBA00022679"/>
    </source>
</evidence>
<comment type="similarity">
    <text evidence="2">Belongs to the UDP-glycosyltransferase family.</text>
</comment>
<keyword evidence="6 12" id="KW-0812">Transmembrane</keyword>
<feature type="transmembrane region" description="Helical" evidence="12">
    <location>
        <begin position="562"/>
        <end position="586"/>
    </location>
</feature>
<evidence type="ECO:0000256" key="10">
    <source>
        <dbReference type="ARBA" id="ARBA00047475"/>
    </source>
</evidence>
<keyword evidence="9 12" id="KW-0472">Membrane</keyword>
<dbReference type="InterPro" id="IPR050271">
    <property type="entry name" value="UDP-glycosyltransferase"/>
</dbReference>
<evidence type="ECO:0000256" key="9">
    <source>
        <dbReference type="ARBA" id="ARBA00023136"/>
    </source>
</evidence>
<accession>A0AA36CVC7</accession>
<dbReference type="Gene3D" id="3.40.50.2000">
    <property type="entry name" value="Glycogen Phosphorylase B"/>
    <property type="match status" value="1"/>
</dbReference>
<dbReference type="EC" id="2.4.1.17" evidence="3"/>
<feature type="region of interest" description="Disordered" evidence="11">
    <location>
        <begin position="693"/>
        <end position="723"/>
    </location>
</feature>
<evidence type="ECO:0000256" key="1">
    <source>
        <dbReference type="ARBA" id="ARBA00004167"/>
    </source>
</evidence>
<evidence type="ECO:0000256" key="7">
    <source>
        <dbReference type="ARBA" id="ARBA00022729"/>
    </source>
</evidence>
<dbReference type="Pfam" id="PF00201">
    <property type="entry name" value="UDPGT"/>
    <property type="match status" value="1"/>
</dbReference>
<gene>
    <name evidence="13" type="ORF">MSPICULIGERA_LOCUS14349</name>
</gene>
<dbReference type="GO" id="GO:0016020">
    <property type="term" value="C:membrane"/>
    <property type="evidence" value="ECO:0007669"/>
    <property type="project" value="UniProtKB-SubCell"/>
</dbReference>
<evidence type="ECO:0000256" key="8">
    <source>
        <dbReference type="ARBA" id="ARBA00022989"/>
    </source>
</evidence>
<evidence type="ECO:0000256" key="6">
    <source>
        <dbReference type="ARBA" id="ARBA00022692"/>
    </source>
</evidence>
<dbReference type="FunFam" id="3.40.50.2000:FF:000038">
    <property type="entry name" value="UDP-GlucuronosylTransferase"/>
    <property type="match status" value="1"/>
</dbReference>
<dbReference type="PANTHER" id="PTHR48043">
    <property type="entry name" value="EG:EG0003.4 PROTEIN-RELATED"/>
    <property type="match status" value="1"/>
</dbReference>
<reference evidence="13" key="1">
    <citation type="submission" date="2023-06" db="EMBL/GenBank/DDBJ databases">
        <authorList>
            <person name="Delattre M."/>
        </authorList>
    </citation>
    <scope>NUCLEOTIDE SEQUENCE</scope>
    <source>
        <strain evidence="13">AF72</strain>
    </source>
</reference>
<evidence type="ECO:0000313" key="14">
    <source>
        <dbReference type="Proteomes" id="UP001177023"/>
    </source>
</evidence>
<proteinExistence type="inferred from homology"/>
<dbReference type="CDD" id="cd03784">
    <property type="entry name" value="GT1_Gtf-like"/>
    <property type="match status" value="1"/>
</dbReference>
<name>A0AA36CVC7_9BILA</name>
<protein>
    <recommendedName>
        <fullName evidence="3">glucuronosyltransferase</fullName>
        <ecNumber evidence="3">2.4.1.17</ecNumber>
    </recommendedName>
</protein>
<feature type="non-terminal residue" evidence="13">
    <location>
        <position position="723"/>
    </location>
</feature>
<keyword evidence="8 12" id="KW-1133">Transmembrane helix</keyword>
<feature type="transmembrane region" description="Helical" evidence="12">
    <location>
        <begin position="470"/>
        <end position="489"/>
    </location>
</feature>
<dbReference type="EMBL" id="CATQJA010002642">
    <property type="protein sequence ID" value="CAJ0576050.1"/>
    <property type="molecule type" value="Genomic_DNA"/>
</dbReference>
<keyword evidence="14" id="KW-1185">Reference proteome</keyword>
<organism evidence="13 14">
    <name type="scientific">Mesorhabditis spiculigera</name>
    <dbReference type="NCBI Taxonomy" id="96644"/>
    <lineage>
        <taxon>Eukaryota</taxon>
        <taxon>Metazoa</taxon>
        <taxon>Ecdysozoa</taxon>
        <taxon>Nematoda</taxon>
        <taxon>Chromadorea</taxon>
        <taxon>Rhabditida</taxon>
        <taxon>Rhabditina</taxon>
        <taxon>Rhabditomorpha</taxon>
        <taxon>Rhabditoidea</taxon>
        <taxon>Rhabditidae</taxon>
        <taxon>Mesorhabditinae</taxon>
        <taxon>Mesorhabditis</taxon>
    </lineage>
</organism>
<comment type="subcellular location">
    <subcellularLocation>
        <location evidence="1">Membrane</location>
        <topology evidence="1">Single-pass membrane protein</topology>
    </subcellularLocation>
</comment>
<dbReference type="Proteomes" id="UP001177023">
    <property type="component" value="Unassembled WGS sequence"/>
</dbReference>
<sequence length="723" mass="80842">MAPVVIELPPSEHVGHLLPSVMSVSDSERWTSSGTDPRPTIQFLTFMRRATLDFTKRIFEDEPLLEELRGYKFDIGFSECLEGSGFAIFHRIGLDKYIGILSSTFGASFPSIFGAPMAPAYVPSMSSSSTDQMSFVERAMNLVGSVMEKHMITGGFAMFDDYLRTVDPEFPKIEDLLTGSSFVLANVEPYYDHPRPLILKLQYFGGIAVPEPRPLEQKWKDILNLRPATVLISFGSIAKSKDMPRESKMAIIKAIKSFPDVTFIWKYEAPEELPEAQEAPNLILHPWVPQADLLADNRLTAFITHGGAGSVNEFTWRGKKAIVVPLFADQFANAKLVGRVGSTLEYNKFELGDAAKLESAIRELLDNETLTKNAERMAAMLANRPFPPREVLLKTTEFAAAYGPLTELDPHGRQLSFIEYFLLDHFLLILQLLFILIAGWGLVASSTPFNTVLYAHLMPKDFSPDFCREFLYWFSLFICFSVLCCVWAMRKVRRMSPNSPHGEGSRLTPALALLPMLLVEIVLFLPLTSWSASTFSFSLLALRAVETGTLAARLFQVFRFSVVPVCFVWFCLGYAIYCTCVGFTYIHRQTSRSVQFSPLREEIPDNFNNSISLDCSIGDFPPGLPSTLGSPSRIPGRSNSLQTSRARQMRCRNPDELTISITPVDETFVDEMESPSRSGGRLNSSFSSLRILPTLNEDEEATTPPGKLRPEDIELKVSPVNSI</sequence>
<keyword evidence="4" id="KW-0328">Glycosyltransferase</keyword>
<evidence type="ECO:0000313" key="13">
    <source>
        <dbReference type="EMBL" id="CAJ0576050.1"/>
    </source>
</evidence>
<evidence type="ECO:0000256" key="2">
    <source>
        <dbReference type="ARBA" id="ARBA00009995"/>
    </source>
</evidence>
<keyword evidence="5" id="KW-0808">Transferase</keyword>
<evidence type="ECO:0000256" key="4">
    <source>
        <dbReference type="ARBA" id="ARBA00022676"/>
    </source>
</evidence>
<dbReference type="AlphaFoldDB" id="A0AA36CVC7"/>
<keyword evidence="7" id="KW-0732">Signal</keyword>